<evidence type="ECO:0000313" key="3">
    <source>
        <dbReference type="Proteomes" id="UP001210211"/>
    </source>
</evidence>
<comment type="caution">
    <text evidence="2">The sequence shown here is derived from an EMBL/GenBank/DDBJ whole genome shotgun (WGS) entry which is preliminary data.</text>
</comment>
<evidence type="ECO:0000256" key="1">
    <source>
        <dbReference type="SAM" id="Phobius"/>
    </source>
</evidence>
<dbReference type="InterPro" id="IPR027949">
    <property type="entry name" value="Chloroplast_duf"/>
</dbReference>
<keyword evidence="1" id="KW-0472">Membrane</keyword>
<feature type="transmembrane region" description="Helical" evidence="1">
    <location>
        <begin position="130"/>
        <end position="150"/>
    </location>
</feature>
<gene>
    <name evidence="2" type="ORF">LUZ61_015613</name>
</gene>
<keyword evidence="1" id="KW-0812">Transmembrane</keyword>
<dbReference type="PANTHER" id="PTHR33358">
    <property type="entry name" value="F-BOX PROTEIN WITH A DOMAIN PROTEIN"/>
    <property type="match status" value="1"/>
</dbReference>
<dbReference type="PANTHER" id="PTHR33358:SF12">
    <property type="entry name" value="F-BOX PROTEIN WITH A DOMAIN PROTEIN"/>
    <property type="match status" value="1"/>
</dbReference>
<feature type="transmembrane region" description="Helical" evidence="1">
    <location>
        <begin position="103"/>
        <end position="124"/>
    </location>
</feature>
<dbReference type="Pfam" id="PF14476">
    <property type="entry name" value="Chloroplast_duf"/>
    <property type="match status" value="1"/>
</dbReference>
<dbReference type="EMBL" id="JAMRDG010000002">
    <property type="protein sequence ID" value="KAJ3686449.1"/>
    <property type="molecule type" value="Genomic_DNA"/>
</dbReference>
<name>A0AAD6EJ17_9POAL</name>
<dbReference type="AlphaFoldDB" id="A0AAD6EJ17"/>
<keyword evidence="3" id="KW-1185">Reference proteome</keyword>
<dbReference type="Proteomes" id="UP001210211">
    <property type="component" value="Unassembled WGS sequence"/>
</dbReference>
<feature type="transmembrane region" description="Helical" evidence="1">
    <location>
        <begin position="285"/>
        <end position="304"/>
    </location>
</feature>
<proteinExistence type="predicted"/>
<evidence type="ECO:0000313" key="2">
    <source>
        <dbReference type="EMBL" id="KAJ3686449.1"/>
    </source>
</evidence>
<accession>A0AAD6EJ17</accession>
<protein>
    <submittedName>
        <fullName evidence="2">Uncharacterized protein</fullName>
    </submittedName>
</protein>
<feature type="transmembrane region" description="Helical" evidence="1">
    <location>
        <begin position="310"/>
        <end position="330"/>
    </location>
</feature>
<organism evidence="2 3">
    <name type="scientific">Rhynchospora tenuis</name>
    <dbReference type="NCBI Taxonomy" id="198213"/>
    <lineage>
        <taxon>Eukaryota</taxon>
        <taxon>Viridiplantae</taxon>
        <taxon>Streptophyta</taxon>
        <taxon>Embryophyta</taxon>
        <taxon>Tracheophyta</taxon>
        <taxon>Spermatophyta</taxon>
        <taxon>Magnoliopsida</taxon>
        <taxon>Liliopsida</taxon>
        <taxon>Poales</taxon>
        <taxon>Cyperaceae</taxon>
        <taxon>Cyperoideae</taxon>
        <taxon>Rhynchosporeae</taxon>
        <taxon>Rhynchospora</taxon>
    </lineage>
</organism>
<sequence>MTTSYSTRRRFTFSHASLRRPSDVSPCGLAAFQKQQPIIKLDDLNLNQKQYNVISKITKKASPLSSKESTLSLEKLRAITEAIADRAEMHDIIGKQRNNWNHLFLHSINSLALSASLLTGVSAFSSSYLLPFKLSSILLLSAAAGMMVIVNKLQPSQLAEEQRNATRLWKQLQREIDQLVSSKSHFTQQDVNLAMDKVLALDKAYPLSLLPGMLEKFPEQMEPTRWWPQKENVKKENLETLSKLEGNGWNRDLEEAMTGLLHVLRTKDEANYMEFGKLVLRINKCLALSGPVIAALASITTGLVGSPIGASWALAVSVIGGALVPVVNTLGHGAQLGMIFELSRNCAGFYRLLQEEIEHNLSEPDVDSRENGEVFAMKVALQLGRNVSDLKEFTAFDSPFCKSIDLEKFAGKLF</sequence>
<reference evidence="2 3" key="1">
    <citation type="journal article" date="2022" name="Cell">
        <title>Repeat-based holocentromeres influence genome architecture and karyotype evolution.</title>
        <authorList>
            <person name="Hofstatter P.G."/>
            <person name="Thangavel G."/>
            <person name="Lux T."/>
            <person name="Neumann P."/>
            <person name="Vondrak T."/>
            <person name="Novak P."/>
            <person name="Zhang M."/>
            <person name="Costa L."/>
            <person name="Castellani M."/>
            <person name="Scott A."/>
            <person name="Toegelov H."/>
            <person name="Fuchs J."/>
            <person name="Mata-Sucre Y."/>
            <person name="Dias Y."/>
            <person name="Vanzela A.L.L."/>
            <person name="Huettel B."/>
            <person name="Almeida C.C.S."/>
            <person name="Simkova H."/>
            <person name="Souza G."/>
            <person name="Pedrosa-Harand A."/>
            <person name="Macas J."/>
            <person name="Mayer K.F.X."/>
            <person name="Houben A."/>
            <person name="Marques A."/>
        </authorList>
    </citation>
    <scope>NUCLEOTIDE SEQUENCE [LARGE SCALE GENOMIC DNA]</scope>
    <source>
        <strain evidence="2">RhyTen1mFocal</strain>
    </source>
</reference>
<keyword evidence="1" id="KW-1133">Transmembrane helix</keyword>